<name>A2DEH5_TRIV3</name>
<dbReference type="PANTHER" id="PTHR10648">
    <property type="entry name" value="SERINE/THREONINE-PROTEIN PHOSPHATASE PP2A 65 KDA REGULATORY SUBUNIT"/>
    <property type="match status" value="1"/>
</dbReference>
<reference evidence="4" key="2">
    <citation type="journal article" date="2007" name="Science">
        <title>Draft genome sequence of the sexually transmitted pathogen Trichomonas vaginalis.</title>
        <authorList>
            <person name="Carlton J.M."/>
            <person name="Hirt R.P."/>
            <person name="Silva J.C."/>
            <person name="Delcher A.L."/>
            <person name="Schatz M."/>
            <person name="Zhao Q."/>
            <person name="Wortman J.R."/>
            <person name="Bidwell S.L."/>
            <person name="Alsmark U.C.M."/>
            <person name="Besteiro S."/>
            <person name="Sicheritz-Ponten T."/>
            <person name="Noel C.J."/>
            <person name="Dacks J.B."/>
            <person name="Foster P.G."/>
            <person name="Simillion C."/>
            <person name="Van de Peer Y."/>
            <person name="Miranda-Saavedra D."/>
            <person name="Barton G.J."/>
            <person name="Westrop G.D."/>
            <person name="Mueller S."/>
            <person name="Dessi D."/>
            <person name="Fiori P.L."/>
            <person name="Ren Q."/>
            <person name="Paulsen I."/>
            <person name="Zhang H."/>
            <person name="Bastida-Corcuera F.D."/>
            <person name="Simoes-Barbosa A."/>
            <person name="Brown M.T."/>
            <person name="Hayes R.D."/>
            <person name="Mukherjee M."/>
            <person name="Okumura C.Y."/>
            <person name="Schneider R."/>
            <person name="Smith A.J."/>
            <person name="Vanacova S."/>
            <person name="Villalvazo M."/>
            <person name="Haas B.J."/>
            <person name="Pertea M."/>
            <person name="Feldblyum T.V."/>
            <person name="Utterback T.R."/>
            <person name="Shu C.L."/>
            <person name="Osoegawa K."/>
            <person name="de Jong P.J."/>
            <person name="Hrdy I."/>
            <person name="Horvathova L."/>
            <person name="Zubacova Z."/>
            <person name="Dolezal P."/>
            <person name="Malik S.B."/>
            <person name="Logsdon J.M. Jr."/>
            <person name="Henze K."/>
            <person name="Gupta A."/>
            <person name="Wang C.C."/>
            <person name="Dunne R.L."/>
            <person name="Upcroft J.A."/>
            <person name="Upcroft P."/>
            <person name="White O."/>
            <person name="Salzberg S.L."/>
            <person name="Tang P."/>
            <person name="Chiu C.-H."/>
            <person name="Lee Y.-S."/>
            <person name="Embley T.M."/>
            <person name="Coombs G.H."/>
            <person name="Mottram J.C."/>
            <person name="Tachezy J."/>
            <person name="Fraser-Liggett C.M."/>
            <person name="Johnson P.J."/>
        </authorList>
    </citation>
    <scope>NUCLEOTIDE SEQUENCE [LARGE SCALE GENOMIC DNA]</scope>
    <source>
        <strain evidence="4">G3</strain>
    </source>
</reference>
<proteinExistence type="predicted"/>
<dbReference type="OrthoDB" id="340346at2759"/>
<dbReference type="KEGG" id="tva:5466650"/>
<dbReference type="InterPro" id="IPR011989">
    <property type="entry name" value="ARM-like"/>
</dbReference>
<dbReference type="eggNOG" id="KOG0211">
    <property type="taxonomic scope" value="Eukaryota"/>
</dbReference>
<dbReference type="PROSITE" id="PS50077">
    <property type="entry name" value="HEAT_REPEAT"/>
    <property type="match status" value="2"/>
</dbReference>
<dbReference type="InterPro" id="IPR000357">
    <property type="entry name" value="HEAT"/>
</dbReference>
<keyword evidence="5" id="KW-1185">Reference proteome</keyword>
<evidence type="ECO:0000256" key="1">
    <source>
        <dbReference type="ARBA" id="ARBA00022737"/>
    </source>
</evidence>
<gene>
    <name evidence="4" type="ORF">TVAG_282720</name>
</gene>
<organism evidence="4 5">
    <name type="scientific">Trichomonas vaginalis (strain ATCC PRA-98 / G3)</name>
    <dbReference type="NCBI Taxonomy" id="412133"/>
    <lineage>
        <taxon>Eukaryota</taxon>
        <taxon>Metamonada</taxon>
        <taxon>Parabasalia</taxon>
        <taxon>Trichomonadida</taxon>
        <taxon>Trichomonadidae</taxon>
        <taxon>Trichomonas</taxon>
    </lineage>
</organism>
<dbReference type="InterPro" id="IPR021133">
    <property type="entry name" value="HEAT_type_2"/>
</dbReference>
<dbReference type="Pfam" id="PF12717">
    <property type="entry name" value="Cnd1"/>
    <property type="match status" value="1"/>
</dbReference>
<feature type="domain" description="Condensin complex subunit 1 C-terminal" evidence="3">
    <location>
        <begin position="170"/>
        <end position="318"/>
    </location>
</feature>
<reference evidence="4" key="1">
    <citation type="submission" date="2006-10" db="EMBL/GenBank/DDBJ databases">
        <authorList>
            <person name="Amadeo P."/>
            <person name="Zhao Q."/>
            <person name="Wortman J."/>
            <person name="Fraser-Liggett C."/>
            <person name="Carlton J."/>
        </authorList>
    </citation>
    <scope>NUCLEOTIDE SEQUENCE</scope>
    <source>
        <strain evidence="4">G3</strain>
    </source>
</reference>
<accession>A2DEH5</accession>
<dbReference type="SMR" id="A2DEH5"/>
<protein>
    <submittedName>
        <fullName evidence="4">HEAT repeat family protein</fullName>
    </submittedName>
</protein>
<dbReference type="GO" id="GO:0005737">
    <property type="term" value="C:cytoplasm"/>
    <property type="evidence" value="ECO:0007669"/>
    <property type="project" value="UniProtKB-ARBA"/>
</dbReference>
<evidence type="ECO:0000313" key="5">
    <source>
        <dbReference type="Proteomes" id="UP000001542"/>
    </source>
</evidence>
<dbReference type="GO" id="GO:0032991">
    <property type="term" value="C:protein-containing complex"/>
    <property type="evidence" value="ECO:0007669"/>
    <property type="project" value="UniProtKB-ARBA"/>
</dbReference>
<dbReference type="EMBL" id="DS113192">
    <property type="protein sequence ID" value="EAY21102.1"/>
    <property type="molecule type" value="Genomic_DNA"/>
</dbReference>
<dbReference type="InterPro" id="IPR016024">
    <property type="entry name" value="ARM-type_fold"/>
</dbReference>
<dbReference type="VEuPathDB" id="TrichDB:TVAG_282720"/>
<sequence>MSIKEQLASEDVNTRIEALTRFSEASESELAELFKIVSEDFNHQVREEAVEKILLHPESFRLFLADPDPQVRISIINKSVEIRNALAEAGKLEKPETVIAQIKTLQSDSVSEVRSALARVLYKHCGTEATDESRAFVLANIVPILDNLLNDRHDDVRIAASLNIKEITIIFGFDFVFEQLYNSLHHMLTDTQWRVRNNAVELLFGLALVCSQDFFDANLFQFLIQFLQDPCNKVRQFALSSLPTLAAKFGEEWLKKKLVVALKDLAESQNYLHRETYLLTISALVSFFPVQYQSNYVFQPMIRMLKDSVYNVVLLAIELLSKHKDSIHPFRRQYELKPILESLVDNSPVTIKDQASALLADCQ</sequence>
<feature type="repeat" description="HEAT" evidence="2">
    <location>
        <begin position="141"/>
        <end position="179"/>
    </location>
</feature>
<dbReference type="PANTHER" id="PTHR10648:SF4">
    <property type="entry name" value="PROTEIN PHOSPHATASE 2 (FORMERLY 2A), REGULATORY SUBUNIT A, BETA ISOFORM-RELATED"/>
    <property type="match status" value="1"/>
</dbReference>
<dbReference type="InParanoid" id="A2DEH5"/>
<dbReference type="Pfam" id="PF02985">
    <property type="entry name" value="HEAT"/>
    <property type="match status" value="1"/>
</dbReference>
<evidence type="ECO:0000259" key="3">
    <source>
        <dbReference type="Pfam" id="PF12717"/>
    </source>
</evidence>
<dbReference type="VEuPathDB" id="TrichDB:TVAGG3_0028560"/>
<evidence type="ECO:0000256" key="2">
    <source>
        <dbReference type="PROSITE-ProRule" id="PRU00103"/>
    </source>
</evidence>
<evidence type="ECO:0000313" key="4">
    <source>
        <dbReference type="EMBL" id="EAY21102.1"/>
    </source>
</evidence>
<dbReference type="Proteomes" id="UP000001542">
    <property type="component" value="Unassembled WGS sequence"/>
</dbReference>
<keyword evidence="1" id="KW-0677">Repeat</keyword>
<dbReference type="STRING" id="5722.A2DEH5"/>
<dbReference type="RefSeq" id="XP_001582088.1">
    <property type="nucleotide sequence ID" value="XM_001582038.1"/>
</dbReference>
<dbReference type="Gene3D" id="1.25.10.10">
    <property type="entry name" value="Leucine-rich Repeat Variant"/>
    <property type="match status" value="1"/>
</dbReference>
<feature type="repeat" description="HEAT" evidence="2">
    <location>
        <begin position="219"/>
        <end position="257"/>
    </location>
</feature>
<dbReference type="SUPFAM" id="SSF48371">
    <property type="entry name" value="ARM repeat"/>
    <property type="match status" value="1"/>
</dbReference>
<dbReference type="InterPro" id="IPR032682">
    <property type="entry name" value="Cnd1_C"/>
</dbReference>
<dbReference type="AlphaFoldDB" id="A2DEH5"/>
<dbReference type="InterPro" id="IPR051023">
    <property type="entry name" value="PP2A_Regulatory_Subunit_A"/>
</dbReference>